<keyword evidence="2" id="KW-1185">Reference proteome</keyword>
<reference evidence="1" key="1">
    <citation type="submission" date="2022-02" db="EMBL/GenBank/DDBJ databases">
        <title>Plant Genome Project.</title>
        <authorList>
            <person name="Zhang R.-G."/>
        </authorList>
    </citation>
    <scope>NUCLEOTIDE SEQUENCE</scope>
    <source>
        <strain evidence="1">AT1</strain>
    </source>
</reference>
<evidence type="ECO:0000313" key="1">
    <source>
        <dbReference type="EMBL" id="KAI8556291.1"/>
    </source>
</evidence>
<accession>A0ACC0NTI8</accession>
<evidence type="ECO:0000313" key="2">
    <source>
        <dbReference type="Proteomes" id="UP001062846"/>
    </source>
</evidence>
<organism evidence="1 2">
    <name type="scientific">Rhododendron molle</name>
    <name type="common">Chinese azalea</name>
    <name type="synonym">Azalea mollis</name>
    <dbReference type="NCBI Taxonomy" id="49168"/>
    <lineage>
        <taxon>Eukaryota</taxon>
        <taxon>Viridiplantae</taxon>
        <taxon>Streptophyta</taxon>
        <taxon>Embryophyta</taxon>
        <taxon>Tracheophyta</taxon>
        <taxon>Spermatophyta</taxon>
        <taxon>Magnoliopsida</taxon>
        <taxon>eudicotyledons</taxon>
        <taxon>Gunneridae</taxon>
        <taxon>Pentapetalae</taxon>
        <taxon>asterids</taxon>
        <taxon>Ericales</taxon>
        <taxon>Ericaceae</taxon>
        <taxon>Ericoideae</taxon>
        <taxon>Rhodoreae</taxon>
        <taxon>Rhododendron</taxon>
    </lineage>
</organism>
<comment type="caution">
    <text evidence="1">The sequence shown here is derived from an EMBL/GenBank/DDBJ whole genome shotgun (WGS) entry which is preliminary data.</text>
</comment>
<gene>
    <name evidence="1" type="ORF">RHMOL_Rhmol05G0241300</name>
</gene>
<name>A0ACC0NTI8_RHOML</name>
<dbReference type="Proteomes" id="UP001062846">
    <property type="component" value="Chromosome 5"/>
</dbReference>
<proteinExistence type="predicted"/>
<dbReference type="EMBL" id="CM046392">
    <property type="protein sequence ID" value="KAI8556291.1"/>
    <property type="molecule type" value="Genomic_DNA"/>
</dbReference>
<protein>
    <submittedName>
        <fullName evidence="1">Uncharacterized protein</fullName>
    </submittedName>
</protein>
<sequence length="67" mass="7574">MEFGGVEHNTGMGIGGNAKLVERLELLAEEVGGQIWTEERDTREEGVGEGRRETWVLREEWNGKFTP</sequence>